<organism evidence="2 3">
    <name type="scientific">Galerina marginata (strain CBS 339.88)</name>
    <dbReference type="NCBI Taxonomy" id="685588"/>
    <lineage>
        <taxon>Eukaryota</taxon>
        <taxon>Fungi</taxon>
        <taxon>Dikarya</taxon>
        <taxon>Basidiomycota</taxon>
        <taxon>Agaricomycotina</taxon>
        <taxon>Agaricomycetes</taxon>
        <taxon>Agaricomycetidae</taxon>
        <taxon>Agaricales</taxon>
        <taxon>Agaricineae</taxon>
        <taxon>Strophariaceae</taxon>
        <taxon>Galerina</taxon>
    </lineage>
</organism>
<dbReference type="Gene3D" id="3.80.10.10">
    <property type="entry name" value="Ribonuclease Inhibitor"/>
    <property type="match status" value="1"/>
</dbReference>
<evidence type="ECO:0000313" key="2">
    <source>
        <dbReference type="EMBL" id="KDR76878.1"/>
    </source>
</evidence>
<keyword evidence="3" id="KW-1185">Reference proteome</keyword>
<protein>
    <submittedName>
        <fullName evidence="2">Uncharacterized protein</fullName>
    </submittedName>
</protein>
<name>A0A067TD28_GALM3</name>
<proteinExistence type="predicted"/>
<dbReference type="AlphaFoldDB" id="A0A067TD28"/>
<dbReference type="EMBL" id="KL142377">
    <property type="protein sequence ID" value="KDR76878.1"/>
    <property type="molecule type" value="Genomic_DNA"/>
</dbReference>
<feature type="region of interest" description="Disordered" evidence="1">
    <location>
        <begin position="501"/>
        <end position="520"/>
    </location>
</feature>
<dbReference type="Proteomes" id="UP000027222">
    <property type="component" value="Unassembled WGS sequence"/>
</dbReference>
<dbReference type="SUPFAM" id="SSF52047">
    <property type="entry name" value="RNI-like"/>
    <property type="match status" value="1"/>
</dbReference>
<accession>A0A067TD28</accession>
<dbReference type="HOGENOM" id="CLU_040192_0_0_1"/>
<sequence>MITSNSPFTKLPPELFPVVAAHLPLYATPTTLYSLALTNHGLHEIISPLLYSCMVLRNQRDALTLLQRMLVDRQLGHLVRELHIMSEGPAVMLGDRDVLTGLRKVVQGGLLPYIHTLGLYLLQNDWQLPKILTEADIAFWKELRGNCPRLRGIVIFGLEYWRIGGWDTLFQVIQPNESRPALSHLAFDIKGPLDNDNGGGNLLKGINHFSPSLQTLVLRSTEGFASASHILTLEFPCLKSLTLDGFRVRLTSEAMTFWRKHASLERVRLSNGVQSSRWFYEHIEPGLLPNLMDFRADFSNVLPLAHILGQLTSLSIEKSINAQVPYLLRVVIPEGLPRLKSLEIVQVSASFSHFSLFVGATWYETADASGIFHEGSDLEQAGRDFTGDYIYSITKGAPNLEELALHGSQPLNWTIRNNQFVEPFSGFTRLERLYYGGPNVLFSTDLQDTHRDASLALATACKSIRTVTDVSLSTVPYLTAQIRRNPGGEVDEVMIGKGYGTQIGSEGDPFPRTLQRSSQL</sequence>
<gene>
    <name evidence="2" type="ORF">GALMADRAFT_225049</name>
</gene>
<dbReference type="InterPro" id="IPR032675">
    <property type="entry name" value="LRR_dom_sf"/>
</dbReference>
<dbReference type="OrthoDB" id="2995895at2759"/>
<evidence type="ECO:0000313" key="3">
    <source>
        <dbReference type="Proteomes" id="UP000027222"/>
    </source>
</evidence>
<evidence type="ECO:0000256" key="1">
    <source>
        <dbReference type="SAM" id="MobiDB-lite"/>
    </source>
</evidence>
<reference evidence="3" key="1">
    <citation type="journal article" date="2014" name="Proc. Natl. Acad. Sci. U.S.A.">
        <title>Extensive sampling of basidiomycete genomes demonstrates inadequacy of the white-rot/brown-rot paradigm for wood decay fungi.</title>
        <authorList>
            <person name="Riley R."/>
            <person name="Salamov A.A."/>
            <person name="Brown D.W."/>
            <person name="Nagy L.G."/>
            <person name="Floudas D."/>
            <person name="Held B.W."/>
            <person name="Levasseur A."/>
            <person name="Lombard V."/>
            <person name="Morin E."/>
            <person name="Otillar R."/>
            <person name="Lindquist E.A."/>
            <person name="Sun H."/>
            <person name="LaButti K.M."/>
            <person name="Schmutz J."/>
            <person name="Jabbour D."/>
            <person name="Luo H."/>
            <person name="Baker S.E."/>
            <person name="Pisabarro A.G."/>
            <person name="Walton J.D."/>
            <person name="Blanchette R.A."/>
            <person name="Henrissat B."/>
            <person name="Martin F."/>
            <person name="Cullen D."/>
            <person name="Hibbett D.S."/>
            <person name="Grigoriev I.V."/>
        </authorList>
    </citation>
    <scope>NUCLEOTIDE SEQUENCE [LARGE SCALE GENOMIC DNA]</scope>
    <source>
        <strain evidence="3">CBS 339.88</strain>
    </source>
</reference>